<dbReference type="STRING" id="6210.W6UN43"/>
<dbReference type="AlphaFoldDB" id="W6UN43"/>
<organism evidence="3 4">
    <name type="scientific">Echinococcus granulosus</name>
    <name type="common">Hydatid tapeworm</name>
    <dbReference type="NCBI Taxonomy" id="6210"/>
    <lineage>
        <taxon>Eukaryota</taxon>
        <taxon>Metazoa</taxon>
        <taxon>Spiralia</taxon>
        <taxon>Lophotrochozoa</taxon>
        <taxon>Platyhelminthes</taxon>
        <taxon>Cestoda</taxon>
        <taxon>Eucestoda</taxon>
        <taxon>Cyclophyllidea</taxon>
        <taxon>Taeniidae</taxon>
        <taxon>Echinococcus</taxon>
        <taxon>Echinococcus granulosus group</taxon>
    </lineage>
</organism>
<dbReference type="InterPro" id="IPR012337">
    <property type="entry name" value="RNaseH-like_sf"/>
</dbReference>
<dbReference type="PANTHER" id="PTHR37984:SF15">
    <property type="entry name" value="INTEGRASE CATALYTIC DOMAIN-CONTAINING PROTEIN"/>
    <property type="match status" value="1"/>
</dbReference>
<name>W6UN43_ECHGR</name>
<dbReference type="EMBL" id="APAU02000041">
    <property type="protein sequence ID" value="EUB59592.1"/>
    <property type="molecule type" value="Genomic_DNA"/>
</dbReference>
<dbReference type="PROSITE" id="PS50994">
    <property type="entry name" value="INTEGRASE"/>
    <property type="match status" value="1"/>
</dbReference>
<comment type="caution">
    <text evidence="3">The sequence shown here is derived from an EMBL/GenBank/DDBJ whole genome shotgun (WGS) entry which is preliminary data.</text>
</comment>
<proteinExistence type="predicted"/>
<reference evidence="3 4" key="1">
    <citation type="journal article" date="2013" name="Nat. Genet.">
        <title>The genome of the hydatid tapeworm Echinococcus granulosus.</title>
        <authorList>
            <person name="Zheng H."/>
            <person name="Zhang W."/>
            <person name="Zhang L."/>
            <person name="Zhang Z."/>
            <person name="Li J."/>
            <person name="Lu G."/>
            <person name="Zhu Y."/>
            <person name="Wang Y."/>
            <person name="Huang Y."/>
            <person name="Liu J."/>
            <person name="Kang H."/>
            <person name="Chen J."/>
            <person name="Wang L."/>
            <person name="Chen A."/>
            <person name="Yu S."/>
            <person name="Gao Z."/>
            <person name="Jin L."/>
            <person name="Gu W."/>
            <person name="Wang Z."/>
            <person name="Zhao L."/>
            <person name="Shi B."/>
            <person name="Wen H."/>
            <person name="Lin R."/>
            <person name="Jones M.K."/>
            <person name="Brejova B."/>
            <person name="Vinar T."/>
            <person name="Zhao G."/>
            <person name="McManus D.P."/>
            <person name="Chen Z."/>
            <person name="Zhou Y."/>
            <person name="Wang S."/>
        </authorList>
    </citation>
    <scope>NUCLEOTIDE SEQUENCE [LARGE SCALE GENOMIC DNA]</scope>
</reference>
<dbReference type="RefSeq" id="XP_024350788.1">
    <property type="nucleotide sequence ID" value="XM_024494740.1"/>
</dbReference>
<dbReference type="GeneID" id="36341206"/>
<dbReference type="Pfam" id="PF00665">
    <property type="entry name" value="rve"/>
    <property type="match status" value="1"/>
</dbReference>
<sequence>MKRATYSNADAVSETSTGKNRNRLKKDAVYQLKHPYGVREASYILIEPGDPTTATGTALRGLISQRLHHSNLCPQAFQDRDGGNRHILVVVDFFTKMVDAESMKAQDAKMTASILFNRQICQHEVPEMVHTNQGANFENQLFTKLCKTYRISKTRITPAHPQDNGQVGESNRTLMGLLEVFAKDMPPQEGFVP</sequence>
<feature type="region of interest" description="Disordered" evidence="1">
    <location>
        <begin position="1"/>
        <end position="22"/>
    </location>
</feature>
<dbReference type="GO" id="GO:0003676">
    <property type="term" value="F:nucleic acid binding"/>
    <property type="evidence" value="ECO:0007669"/>
    <property type="project" value="InterPro"/>
</dbReference>
<evidence type="ECO:0000259" key="2">
    <source>
        <dbReference type="PROSITE" id="PS50994"/>
    </source>
</evidence>
<dbReference type="InterPro" id="IPR036397">
    <property type="entry name" value="RNaseH_sf"/>
</dbReference>
<dbReference type="PANTHER" id="PTHR37984">
    <property type="entry name" value="PROTEIN CBG26694"/>
    <property type="match status" value="1"/>
</dbReference>
<dbReference type="GO" id="GO:0015074">
    <property type="term" value="P:DNA integration"/>
    <property type="evidence" value="ECO:0007669"/>
    <property type="project" value="InterPro"/>
</dbReference>
<dbReference type="Gene3D" id="3.30.420.10">
    <property type="entry name" value="Ribonuclease H-like superfamily/Ribonuclease H"/>
    <property type="match status" value="1"/>
</dbReference>
<dbReference type="InterPro" id="IPR050951">
    <property type="entry name" value="Retrovirus_Pol_polyprotein"/>
</dbReference>
<gene>
    <name evidence="3" type="ORF">EGR_05491</name>
</gene>
<evidence type="ECO:0000256" key="1">
    <source>
        <dbReference type="SAM" id="MobiDB-lite"/>
    </source>
</evidence>
<feature type="compositionally biased region" description="Polar residues" evidence="1">
    <location>
        <begin position="1"/>
        <end position="19"/>
    </location>
</feature>
<evidence type="ECO:0000313" key="4">
    <source>
        <dbReference type="Proteomes" id="UP000019149"/>
    </source>
</evidence>
<dbReference type="InterPro" id="IPR001584">
    <property type="entry name" value="Integrase_cat-core"/>
</dbReference>
<feature type="domain" description="Integrase catalytic" evidence="2">
    <location>
        <begin position="47"/>
        <end position="193"/>
    </location>
</feature>
<dbReference type="SUPFAM" id="SSF53098">
    <property type="entry name" value="Ribonuclease H-like"/>
    <property type="match status" value="1"/>
</dbReference>
<dbReference type="Proteomes" id="UP000019149">
    <property type="component" value="Unassembled WGS sequence"/>
</dbReference>
<dbReference type="OrthoDB" id="10047254at2759"/>
<protein>
    <submittedName>
        <fullName evidence="3">Pro-Pol polyprotein</fullName>
    </submittedName>
</protein>
<dbReference type="KEGG" id="egl:EGR_05491"/>
<accession>W6UN43</accession>
<keyword evidence="4" id="KW-1185">Reference proteome</keyword>
<evidence type="ECO:0000313" key="3">
    <source>
        <dbReference type="EMBL" id="EUB59592.1"/>
    </source>
</evidence>
<dbReference type="CTD" id="36341206"/>